<dbReference type="Proteomes" id="UP001236507">
    <property type="component" value="Unassembled WGS sequence"/>
</dbReference>
<dbReference type="EMBL" id="JASHIF010000018">
    <property type="protein sequence ID" value="MDI9861231.1"/>
    <property type="molecule type" value="Genomic_DNA"/>
</dbReference>
<keyword evidence="10" id="KW-1185">Reference proteome</keyword>
<dbReference type="PANTHER" id="PTHR30071">
    <property type="entry name" value="HEME EXPORTER PROTEIN C"/>
    <property type="match status" value="1"/>
</dbReference>
<dbReference type="InterPro" id="IPR007816">
    <property type="entry name" value="ResB-like_domain"/>
</dbReference>
<proteinExistence type="predicted"/>
<evidence type="ECO:0000256" key="6">
    <source>
        <dbReference type="SAM" id="Phobius"/>
    </source>
</evidence>
<evidence type="ECO:0000256" key="3">
    <source>
        <dbReference type="ARBA" id="ARBA00022748"/>
    </source>
</evidence>
<keyword evidence="2 6" id="KW-0812">Transmembrane</keyword>
<evidence type="ECO:0000256" key="2">
    <source>
        <dbReference type="ARBA" id="ARBA00022692"/>
    </source>
</evidence>
<feature type="domain" description="ResB-like" evidence="8">
    <location>
        <begin position="76"/>
        <end position="130"/>
    </location>
</feature>
<keyword evidence="5 6" id="KW-0472">Membrane</keyword>
<evidence type="ECO:0000259" key="7">
    <source>
        <dbReference type="Pfam" id="PF01578"/>
    </source>
</evidence>
<feature type="transmembrane region" description="Helical" evidence="6">
    <location>
        <begin position="427"/>
        <end position="449"/>
    </location>
</feature>
<accession>A0ABT6YCC1</accession>
<feature type="transmembrane region" description="Helical" evidence="6">
    <location>
        <begin position="12"/>
        <end position="34"/>
    </location>
</feature>
<dbReference type="Pfam" id="PF01578">
    <property type="entry name" value="Cytochrom_C_asm"/>
    <property type="match status" value="1"/>
</dbReference>
<keyword evidence="4 6" id="KW-1133">Transmembrane helix</keyword>
<dbReference type="RefSeq" id="WP_283345720.1">
    <property type="nucleotide sequence ID" value="NZ_JASHIF010000018.1"/>
</dbReference>
<protein>
    <submittedName>
        <fullName evidence="9">Cytochrome c biogenesis protein CcsA</fullName>
    </submittedName>
</protein>
<feature type="transmembrane region" description="Helical" evidence="6">
    <location>
        <begin position="792"/>
        <end position="808"/>
    </location>
</feature>
<feature type="transmembrane region" description="Helical" evidence="6">
    <location>
        <begin position="1004"/>
        <end position="1022"/>
    </location>
</feature>
<comment type="subcellular location">
    <subcellularLocation>
        <location evidence="1">Membrane</location>
        <topology evidence="1">Multi-pass membrane protein</topology>
    </subcellularLocation>
</comment>
<feature type="transmembrane region" description="Helical" evidence="6">
    <location>
        <begin position="937"/>
        <end position="955"/>
    </location>
</feature>
<feature type="domain" description="Cytochrome c assembly protein" evidence="7">
    <location>
        <begin position="786"/>
        <end position="990"/>
    </location>
</feature>
<feature type="transmembrane region" description="Helical" evidence="6">
    <location>
        <begin position="79"/>
        <end position="101"/>
    </location>
</feature>
<feature type="domain" description="ResB-like" evidence="8">
    <location>
        <begin position="337"/>
        <end position="416"/>
    </location>
</feature>
<evidence type="ECO:0000313" key="10">
    <source>
        <dbReference type="Proteomes" id="UP001236507"/>
    </source>
</evidence>
<feature type="transmembrane region" description="Helical" evidence="6">
    <location>
        <begin position="815"/>
        <end position="834"/>
    </location>
</feature>
<evidence type="ECO:0000256" key="5">
    <source>
        <dbReference type="ARBA" id="ARBA00023136"/>
    </source>
</evidence>
<reference evidence="9 10" key="1">
    <citation type="submission" date="2023-05" db="EMBL/GenBank/DDBJ databases">
        <title>Novel species of genus Flectobacillus isolated from stream in China.</title>
        <authorList>
            <person name="Lu H."/>
        </authorList>
    </citation>
    <scope>NUCLEOTIDE SEQUENCE [LARGE SCALE GENOMIC DNA]</scope>
    <source>
        <strain evidence="9 10">KCTC 42575</strain>
    </source>
</reference>
<feature type="transmembrane region" description="Helical" evidence="6">
    <location>
        <begin position="902"/>
        <end position="922"/>
    </location>
</feature>
<dbReference type="InterPro" id="IPR045062">
    <property type="entry name" value="Cyt_c_biogenesis_CcsA/CcmC"/>
</dbReference>
<feature type="transmembrane region" description="Helical" evidence="6">
    <location>
        <begin position="962"/>
        <end position="984"/>
    </location>
</feature>
<feature type="transmembrane region" description="Helical" evidence="6">
    <location>
        <begin position="858"/>
        <end position="881"/>
    </location>
</feature>
<feature type="transmembrane region" description="Helical" evidence="6">
    <location>
        <begin position="729"/>
        <end position="746"/>
    </location>
</feature>
<organism evidence="9 10">
    <name type="scientific">Flectobacillus roseus</name>
    <dbReference type="NCBI Taxonomy" id="502259"/>
    <lineage>
        <taxon>Bacteria</taxon>
        <taxon>Pseudomonadati</taxon>
        <taxon>Bacteroidota</taxon>
        <taxon>Cytophagia</taxon>
        <taxon>Cytophagales</taxon>
        <taxon>Flectobacillaceae</taxon>
        <taxon>Flectobacillus</taxon>
    </lineage>
</organism>
<dbReference type="InterPro" id="IPR002541">
    <property type="entry name" value="Cyt_c_assembly"/>
</dbReference>
<feature type="transmembrane region" description="Helical" evidence="6">
    <location>
        <begin position="46"/>
        <end position="67"/>
    </location>
</feature>
<name>A0ABT6YCC1_9BACT</name>
<evidence type="ECO:0000259" key="8">
    <source>
        <dbReference type="Pfam" id="PF05140"/>
    </source>
</evidence>
<feature type="transmembrane region" description="Helical" evidence="6">
    <location>
        <begin position="469"/>
        <end position="485"/>
    </location>
</feature>
<comment type="caution">
    <text evidence="9">The sequence shown here is derived from an EMBL/GenBank/DDBJ whole genome shotgun (WGS) entry which is preliminary data.</text>
</comment>
<keyword evidence="3" id="KW-0201">Cytochrome c-type biogenesis</keyword>
<evidence type="ECO:0000313" key="9">
    <source>
        <dbReference type="EMBL" id="MDI9861231.1"/>
    </source>
</evidence>
<dbReference type="Pfam" id="PF05140">
    <property type="entry name" value="ResB"/>
    <property type="match status" value="2"/>
</dbReference>
<feature type="transmembrane region" description="Helical" evidence="6">
    <location>
        <begin position="758"/>
        <end position="780"/>
    </location>
</feature>
<evidence type="ECO:0000256" key="4">
    <source>
        <dbReference type="ARBA" id="ARBA00022989"/>
    </source>
</evidence>
<gene>
    <name evidence="9" type="primary">ccsA</name>
    <name evidence="9" type="ORF">QM524_18580</name>
</gene>
<dbReference type="PANTHER" id="PTHR30071:SF1">
    <property type="entry name" value="CYTOCHROME B_B6 PROTEIN-RELATED"/>
    <property type="match status" value="1"/>
</dbReference>
<sequence>MNIIRNILNTLTSTRAAGAYLLLFAIAIGVGTFIENDFGTSSAQALIYRSLWFEILLFLFSASILANIQRYRLIQLKKWGSLTFHLAIIVILIGAGITRYFGTEGMMHIREGQTSNTYLSAETFLIFKVQQNDKSYSFDEPVFFSSLGNNSFSNSYQVGNNLLEVNLDNFIPNPVQKAIDSPNGKAMIKVVVAGAGGREEYFVKQGEQMQINGVDFNFTNQVLPNAFNVFLEADTLSFSVNQTVSQTVMATQKQDTLQAGGKYPLRLRSLYSVGGSNFVIGDFVSKGIVSIESSSKKIKNESMVGLNMTVKVNGQAQRVMVTGRKGEAGEPQVLTFGNTNVSISYGSKQEVLPFSLLCKDFELEKYPGTENPSSYASEVKLIDQANHVNQDIRIYMNHILDYDGYRFFQSSYDNDELGTYLSVNHDYWGTLFSYLGYFLLTIGMVMTFFMKNSRFTQLIKKLQDYQKSVIIFCLLSLSSVGAVYADATSPIPADHAAEFGKLFVQDFNGRIKPMNTHSSEILRKVAKKSSIGDLSSDQVLLSMLLFPGQWEKESIIQVPDHPELKKILKTDANTLSYVSFFSADGKYLLEDAVRQAQAMMPKDQGTFEKAVIKLDEKVNIMNMVFSGTLIRIFPQKQDSTNTWLSLPDVMHNHQVANTSNSDAQQLLTSYFQALNEGVNHQDFSQATGVLAKIRAYQTITGGDLVPSETKLESELFLNKLDVFNRLRNFYGILSLVLTFTFLFVTVKKVKIQSKITSISFWIVFVGLFFHTLGLGLRWYISGRAPWSNGYESMIYIGWTTTLAGILFSRKSLGGLAATTTLAATILLVASMSWLDPEITPLVPVLKSYWLTIHVSLEAGSYGFLLLGAVVGMLNLLLMIFANSNNKENILKTIKELTVISEIILLSGLAMISIGTYLGGVWANESWGRYWGWDAKETWALVTILVYSFILHMRFIPKLQGLYAFHFAALFGFGTVIMTYLGVNYYLSGLHSYAAGDPVPIPPSVYYTVIVLTLLSIFSFIKYKKLFSK</sequence>
<evidence type="ECO:0000256" key="1">
    <source>
        <dbReference type="ARBA" id="ARBA00004141"/>
    </source>
</evidence>